<dbReference type="EMBL" id="JMCC02000029">
    <property type="protein sequence ID" value="KIG17172.1"/>
    <property type="molecule type" value="Genomic_DNA"/>
</dbReference>
<evidence type="ECO:0000256" key="1">
    <source>
        <dbReference type="SAM" id="MobiDB-lite"/>
    </source>
</evidence>
<feature type="compositionally biased region" description="Basic residues" evidence="1">
    <location>
        <begin position="1"/>
        <end position="11"/>
    </location>
</feature>
<feature type="transmembrane region" description="Helical" evidence="2">
    <location>
        <begin position="65"/>
        <end position="82"/>
    </location>
</feature>
<feature type="region of interest" description="Disordered" evidence="1">
    <location>
        <begin position="1"/>
        <end position="45"/>
    </location>
</feature>
<evidence type="ECO:0000313" key="4">
    <source>
        <dbReference type="Proteomes" id="UP000031599"/>
    </source>
</evidence>
<keyword evidence="2" id="KW-0472">Membrane</keyword>
<dbReference type="AlphaFoldDB" id="A0A0C2DBP2"/>
<feature type="compositionally biased region" description="Acidic residues" evidence="1">
    <location>
        <begin position="157"/>
        <end position="166"/>
    </location>
</feature>
<gene>
    <name evidence="3" type="ORF">DB30_03769</name>
</gene>
<sequence length="173" mass="19300">MVVLPRSRRRGPTNDAAAERLRRKQAKVAVEDGRPHGWGRAEDPDAHASDRLGFLGRRRANGTPLLLFTVLAVLTGVGLARVESRIEILDVANEITELSGDQQRLLDRKRRLETERAYLRRPARVSDQATERLGMEPAPPERIQRIELLPAALPEPEPADEPDQPDQSEGSNP</sequence>
<feature type="compositionally biased region" description="Basic and acidic residues" evidence="1">
    <location>
        <begin position="29"/>
        <end position="45"/>
    </location>
</feature>
<feature type="region of interest" description="Disordered" evidence="1">
    <location>
        <begin position="147"/>
        <end position="173"/>
    </location>
</feature>
<evidence type="ECO:0000313" key="3">
    <source>
        <dbReference type="EMBL" id="KIG17172.1"/>
    </source>
</evidence>
<dbReference type="Proteomes" id="UP000031599">
    <property type="component" value="Unassembled WGS sequence"/>
</dbReference>
<protein>
    <recommendedName>
        <fullName evidence="5">Cell division protein FtsL</fullName>
    </recommendedName>
</protein>
<proteinExistence type="predicted"/>
<evidence type="ECO:0000256" key="2">
    <source>
        <dbReference type="SAM" id="Phobius"/>
    </source>
</evidence>
<organism evidence="3 4">
    <name type="scientific">Enhygromyxa salina</name>
    <dbReference type="NCBI Taxonomy" id="215803"/>
    <lineage>
        <taxon>Bacteria</taxon>
        <taxon>Pseudomonadati</taxon>
        <taxon>Myxococcota</taxon>
        <taxon>Polyangia</taxon>
        <taxon>Nannocystales</taxon>
        <taxon>Nannocystaceae</taxon>
        <taxon>Enhygromyxa</taxon>
    </lineage>
</organism>
<accession>A0A0C2DBP2</accession>
<comment type="caution">
    <text evidence="3">The sequence shown here is derived from an EMBL/GenBank/DDBJ whole genome shotgun (WGS) entry which is preliminary data.</text>
</comment>
<keyword evidence="2" id="KW-0812">Transmembrane</keyword>
<name>A0A0C2DBP2_9BACT</name>
<evidence type="ECO:0008006" key="5">
    <source>
        <dbReference type="Google" id="ProtNLM"/>
    </source>
</evidence>
<keyword evidence="2" id="KW-1133">Transmembrane helix</keyword>
<reference evidence="3 4" key="1">
    <citation type="submission" date="2014-12" db="EMBL/GenBank/DDBJ databases">
        <title>Genome assembly of Enhygromyxa salina DSM 15201.</title>
        <authorList>
            <person name="Sharma G."/>
            <person name="Subramanian S."/>
        </authorList>
    </citation>
    <scope>NUCLEOTIDE SEQUENCE [LARGE SCALE GENOMIC DNA]</scope>
    <source>
        <strain evidence="3 4">DSM 15201</strain>
    </source>
</reference>